<evidence type="ECO:0000313" key="2">
    <source>
        <dbReference type="EMBL" id="QNQ12196.1"/>
    </source>
</evidence>
<evidence type="ECO:0000313" key="3">
    <source>
        <dbReference type="Proteomes" id="UP000516148"/>
    </source>
</evidence>
<protein>
    <submittedName>
        <fullName evidence="2">DUF3667 domain-containing protein</fullName>
    </submittedName>
</protein>
<dbReference type="InterPro" id="IPR022134">
    <property type="entry name" value="DUF3667"/>
</dbReference>
<keyword evidence="1" id="KW-0472">Membrane</keyword>
<dbReference type="Proteomes" id="UP000516148">
    <property type="component" value="Chromosome"/>
</dbReference>
<keyword evidence="3" id="KW-1185">Reference proteome</keyword>
<dbReference type="Pfam" id="PF12412">
    <property type="entry name" value="DUF3667"/>
    <property type="match status" value="1"/>
</dbReference>
<feature type="transmembrane region" description="Helical" evidence="1">
    <location>
        <begin position="246"/>
        <end position="264"/>
    </location>
</feature>
<feature type="transmembrane region" description="Helical" evidence="1">
    <location>
        <begin position="106"/>
        <end position="127"/>
    </location>
</feature>
<keyword evidence="1" id="KW-0812">Transmembrane</keyword>
<keyword evidence="1" id="KW-1133">Transmembrane helix</keyword>
<feature type="transmembrane region" description="Helical" evidence="1">
    <location>
        <begin position="332"/>
        <end position="354"/>
    </location>
</feature>
<dbReference type="EMBL" id="CP061038">
    <property type="protein sequence ID" value="QNQ12196.1"/>
    <property type="molecule type" value="Genomic_DNA"/>
</dbReference>
<dbReference type="KEGG" id="spap:H3Z74_22865"/>
<proteinExistence type="predicted"/>
<feature type="transmembrane region" description="Helical" evidence="1">
    <location>
        <begin position="303"/>
        <end position="320"/>
    </location>
</feature>
<evidence type="ECO:0000256" key="1">
    <source>
        <dbReference type="SAM" id="Phobius"/>
    </source>
</evidence>
<feature type="transmembrane region" description="Helical" evidence="1">
    <location>
        <begin position="276"/>
        <end position="297"/>
    </location>
</feature>
<sequence>MTGEIEAVGDIATGALVGRAIEPGGAGAHGAGAHGPCLNCGTALIGEHCHQCGQTAHIHRNLHSLFHDLLHGVFHFEGKIWRTLPMLFGRPGSLTRRYIAGERMRFVSPLALFLFSVFLMVATFGTIGGPLGHGATVVHNGTATSSADLSSEIDKEKKREARLVKQREAAVARGGDTARIDERLEDVRGDIKGLAMAHSITEGKLAEPVTVQLASTGNGWLDKRVQKAAKEPGLFFYKVQSSAYKFSWALIPISLPFIWLLFAFRRDVGPYDHAIFAIYSLSAMTLGVVGLSIANALYLPRGLIALVILIGPPLHMYKQLKGAYSLTRFGALWRTFALVISAYVAALLFFMAIVSTVSG</sequence>
<accession>A0A7H0LR93</accession>
<gene>
    <name evidence="2" type="ORF">H3Z74_22865</name>
</gene>
<dbReference type="AlphaFoldDB" id="A0A7H0LR93"/>
<organism evidence="2 3">
    <name type="scientific">Sphingomonas alpina</name>
    <dbReference type="NCBI Taxonomy" id="653931"/>
    <lineage>
        <taxon>Bacteria</taxon>
        <taxon>Pseudomonadati</taxon>
        <taxon>Pseudomonadota</taxon>
        <taxon>Alphaproteobacteria</taxon>
        <taxon>Sphingomonadales</taxon>
        <taxon>Sphingomonadaceae</taxon>
        <taxon>Sphingomonas</taxon>
    </lineage>
</organism>
<name>A0A7H0LR93_9SPHN</name>
<reference evidence="2 3" key="1">
    <citation type="submission" date="2020-09" db="EMBL/GenBank/DDBJ databases">
        <title>Sphingomonas sp., a new species isolated from pork steak.</title>
        <authorList>
            <person name="Heidler von Heilborn D."/>
        </authorList>
    </citation>
    <scope>NUCLEOTIDE SEQUENCE [LARGE SCALE GENOMIC DNA]</scope>
    <source>
        <strain evidence="3">S8-3T</strain>
    </source>
</reference>